<organism evidence="3 4">
    <name type="scientific">Eiseniibacteriota bacterium</name>
    <dbReference type="NCBI Taxonomy" id="2212470"/>
    <lineage>
        <taxon>Bacteria</taxon>
        <taxon>Candidatus Eiseniibacteriota</taxon>
    </lineage>
</organism>
<feature type="signal peptide" evidence="2">
    <location>
        <begin position="1"/>
        <end position="28"/>
    </location>
</feature>
<dbReference type="AlphaFoldDB" id="A0A538TFS8"/>
<evidence type="ECO:0000313" key="4">
    <source>
        <dbReference type="Proteomes" id="UP000317366"/>
    </source>
</evidence>
<dbReference type="Proteomes" id="UP000317366">
    <property type="component" value="Unassembled WGS sequence"/>
</dbReference>
<feature type="compositionally biased region" description="Basic residues" evidence="1">
    <location>
        <begin position="951"/>
        <end position="960"/>
    </location>
</feature>
<evidence type="ECO:0000256" key="1">
    <source>
        <dbReference type="SAM" id="MobiDB-lite"/>
    </source>
</evidence>
<evidence type="ECO:0000313" key="3">
    <source>
        <dbReference type="EMBL" id="TMQ62495.1"/>
    </source>
</evidence>
<keyword evidence="2" id="KW-0732">Signal</keyword>
<gene>
    <name evidence="3" type="ORF">E6K77_07150</name>
</gene>
<feature type="chain" id="PRO_5021765477" description="Gliding motility protein SprA N-terminal domain-containing protein" evidence="2">
    <location>
        <begin position="29"/>
        <end position="1132"/>
    </location>
</feature>
<name>A0A538TFS8_UNCEI</name>
<comment type="caution">
    <text evidence="3">The sequence shown here is derived from an EMBL/GenBank/DDBJ whole genome shotgun (WGS) entry which is preliminary data.</text>
</comment>
<reference evidence="3 4" key="1">
    <citation type="journal article" date="2019" name="Nat. Microbiol.">
        <title>Mediterranean grassland soil C-N compound turnover is dependent on rainfall and depth, and is mediated by genomically divergent microorganisms.</title>
        <authorList>
            <person name="Diamond S."/>
            <person name="Andeer P.F."/>
            <person name="Li Z."/>
            <person name="Crits-Christoph A."/>
            <person name="Burstein D."/>
            <person name="Anantharaman K."/>
            <person name="Lane K.R."/>
            <person name="Thomas B.C."/>
            <person name="Pan C."/>
            <person name="Northen T.R."/>
            <person name="Banfield J.F."/>
        </authorList>
    </citation>
    <scope>NUCLEOTIDE SEQUENCE [LARGE SCALE GENOMIC DNA]</scope>
    <source>
        <strain evidence="3">WS_7</strain>
    </source>
</reference>
<feature type="region of interest" description="Disordered" evidence="1">
    <location>
        <begin position="950"/>
        <end position="989"/>
    </location>
</feature>
<protein>
    <recommendedName>
        <fullName evidence="5">Gliding motility protein SprA N-terminal domain-containing protein</fullName>
    </recommendedName>
</protein>
<proteinExistence type="predicted"/>
<dbReference type="EMBL" id="VBOX01000075">
    <property type="protein sequence ID" value="TMQ62495.1"/>
    <property type="molecule type" value="Genomic_DNA"/>
</dbReference>
<sequence>MTRGVQAQRLAVTLALLFAMASVRSAFARPTDVVHPGGPPSSGDTLVIEYPVLRSPSLLSLRASSPFSKPLPADSAAGPPTVVRRTDPVAAAAPPGAGNPGTLLFSGSKTLSVEMGRGRDASLHQTLDLTVRGRVAGDVELAATLSDQQLPFEPDGTTRELQDLDRLFLSVRAPHGEVTMGDFRLDGGPGEFARISRQLQGVRGQASVAGAKWDLAAASAKGERRSIEIRGEEGKQGPYDLIPRTPGELPPGIVAGSETVWLDGAKLKRGADQDYVVDYGAGSVTFTTRHPITAESRIAFDFEGASNNFRRSLYAAFTQGQIASAGRWYATYLKDGDDPKSPIDASLTAEDLRALGSLGDSAATPSGARYVGAGRGEYVWDQTDPANPQWIHLGAGRGDYLVEFVQVGAGRGAYADTLAGDGARFYHYMGRNLGSFAPGRSLPSPDDRRLLDLGGSARVFSALSLEAEAARSGFDRNALSSLDDGDNGGNAVRVGVRLDPRPLSVTGRSLGLLQFSGSFRSRDSRFTTMDRLDNAFEHDRWNQAAREGGETRGELGLQYDPFSLLSFRGEVGQRRLEGGSRSMRRALAADWRGGLPGTVRWEGSRNTLGSEAGSRSRLDFDLARQQGIVTPKVHFQEERISHQEGDSIPERQSREWVMGLGVNPASRVNLRASYGERLDRRGDLGLGLLPTHGATWEAGLSARSRASLSVEMGWTRRRVSDPAGASASDLAQLAILAGAPGAPFTSELRYDATQLREPQVIRRVVPVDPGTGAYDAFGNPRFQGNYQVVTETGIPVPRTRANVQLRLDAYPGRAATAAAAGPSFWRSWGTSTFLRVETLSSLALGDPRHAFDPRDYLDAGATIRGNVNARQSIEFAPRGSRYDLRAEAGVRRDRTGEFENLRVVRDGFDATFRVRNPLCAGVRLVTSATIDGSSQTALRSDAADRFDSRRPLRRGLRRAAPRAETYASTAVPSGRARGKKGSISRASFSSRRFSGTTSTTISWVTTASAIRFRWAFRGTDRSRAAGTRCTTADSSFGVTSDDALPRPRVGVGRAPRGVCGDCRRFDPARASAAGAAGAALRARGRTRSGFASRGVSRRLLPRRGRWRFLRRLTPNVGALDTRRATNVRRSRS</sequence>
<accession>A0A538TFS8</accession>
<evidence type="ECO:0008006" key="5">
    <source>
        <dbReference type="Google" id="ProtNLM"/>
    </source>
</evidence>
<evidence type="ECO:0000256" key="2">
    <source>
        <dbReference type="SAM" id="SignalP"/>
    </source>
</evidence>